<dbReference type="AlphaFoldDB" id="A0A8T0V4M5"/>
<protein>
    <recommendedName>
        <fullName evidence="8">Malectin-like domain-containing protein</fullName>
    </recommendedName>
</protein>
<dbReference type="SUPFAM" id="SSF52058">
    <property type="entry name" value="L domain-like"/>
    <property type="match status" value="1"/>
</dbReference>
<accession>A0A8T0V4M5</accession>
<reference evidence="9" key="1">
    <citation type="submission" date="2020-05" db="EMBL/GenBank/DDBJ databases">
        <title>WGS assembly of Panicum virgatum.</title>
        <authorList>
            <person name="Lovell J.T."/>
            <person name="Jenkins J."/>
            <person name="Shu S."/>
            <person name="Juenger T.E."/>
            <person name="Schmutz J."/>
        </authorList>
    </citation>
    <scope>NUCLEOTIDE SEQUENCE</scope>
    <source>
        <strain evidence="9">AP13</strain>
    </source>
</reference>
<keyword evidence="7" id="KW-0472">Membrane</keyword>
<gene>
    <name evidence="9" type="ORF">PVAP13_3KG486965</name>
</gene>
<evidence type="ECO:0000259" key="8">
    <source>
        <dbReference type="Pfam" id="PF12819"/>
    </source>
</evidence>
<evidence type="ECO:0000256" key="3">
    <source>
        <dbReference type="ARBA" id="ARBA00022692"/>
    </source>
</evidence>
<keyword evidence="2" id="KW-0433">Leucine-rich repeat</keyword>
<dbReference type="InterPro" id="IPR001611">
    <property type="entry name" value="Leu-rich_rpt"/>
</dbReference>
<dbReference type="PANTHER" id="PTHR45631:SF208">
    <property type="entry name" value="PROTEIN KINASE DOMAIN-CONTAINING PROTEIN"/>
    <property type="match status" value="1"/>
</dbReference>
<keyword evidence="3" id="KW-0812">Transmembrane</keyword>
<dbReference type="InterPro" id="IPR024788">
    <property type="entry name" value="Malectin-like_Carb-bd_dom"/>
</dbReference>
<evidence type="ECO:0000313" key="9">
    <source>
        <dbReference type="EMBL" id="KAG2627059.1"/>
    </source>
</evidence>
<dbReference type="EMBL" id="CM029041">
    <property type="protein sequence ID" value="KAG2627059.1"/>
    <property type="molecule type" value="Genomic_DNA"/>
</dbReference>
<dbReference type="InterPro" id="IPR032675">
    <property type="entry name" value="LRR_dom_sf"/>
</dbReference>
<name>A0A8T0V4M5_PANVG</name>
<evidence type="ECO:0000256" key="1">
    <source>
        <dbReference type="ARBA" id="ARBA00004167"/>
    </source>
</evidence>
<dbReference type="Pfam" id="PF12819">
    <property type="entry name" value="Malectin_like"/>
    <property type="match status" value="1"/>
</dbReference>
<evidence type="ECO:0000256" key="6">
    <source>
        <dbReference type="ARBA" id="ARBA00022989"/>
    </source>
</evidence>
<organism evidence="9 10">
    <name type="scientific">Panicum virgatum</name>
    <name type="common">Blackwell switchgrass</name>
    <dbReference type="NCBI Taxonomy" id="38727"/>
    <lineage>
        <taxon>Eukaryota</taxon>
        <taxon>Viridiplantae</taxon>
        <taxon>Streptophyta</taxon>
        <taxon>Embryophyta</taxon>
        <taxon>Tracheophyta</taxon>
        <taxon>Spermatophyta</taxon>
        <taxon>Magnoliopsida</taxon>
        <taxon>Liliopsida</taxon>
        <taxon>Poales</taxon>
        <taxon>Poaceae</taxon>
        <taxon>PACMAD clade</taxon>
        <taxon>Panicoideae</taxon>
        <taxon>Panicodae</taxon>
        <taxon>Paniceae</taxon>
        <taxon>Panicinae</taxon>
        <taxon>Panicum</taxon>
        <taxon>Panicum sect. Hiantes</taxon>
    </lineage>
</organism>
<evidence type="ECO:0000256" key="2">
    <source>
        <dbReference type="ARBA" id="ARBA00022614"/>
    </source>
</evidence>
<dbReference type="FunFam" id="3.80.10.10:FF:000129">
    <property type="entry name" value="Leucine-rich repeat receptor-like kinase"/>
    <property type="match status" value="1"/>
</dbReference>
<proteinExistence type="predicted"/>
<sequence length="273" mass="30414">MIRMTVWIPLFDPANWTLISTPSMVKTLYNDLFEAPSKVMQTAVTPHDASKSIEFYWDSRPQHNDPSPGYIPVMHFSELQLLPDGVVRELYVNINGHLWSRRNYTPRALFSGYIYGNNPTRGYTRYNVSTDATFNTTLPPIINAVEIFTVISTTNVATDLQDVSAMTAIKAKYQVKKNWMGDPCVAQTFVWDGLTCSYSVSGPPRITGVNMSFSGLNGDISYTFANLKAVQFVDLSHNNLTGSIPDALSQLPSLTILNLMENQLSGSIPPPDF</sequence>
<keyword evidence="6" id="KW-1133">Transmembrane helix</keyword>
<evidence type="ECO:0000256" key="7">
    <source>
        <dbReference type="ARBA" id="ARBA00023136"/>
    </source>
</evidence>
<dbReference type="Pfam" id="PF13855">
    <property type="entry name" value="LRR_8"/>
    <property type="match status" value="1"/>
</dbReference>
<evidence type="ECO:0000313" key="10">
    <source>
        <dbReference type="Proteomes" id="UP000823388"/>
    </source>
</evidence>
<dbReference type="GO" id="GO:0016020">
    <property type="term" value="C:membrane"/>
    <property type="evidence" value="ECO:0007669"/>
    <property type="project" value="UniProtKB-SubCell"/>
</dbReference>
<keyword evidence="10" id="KW-1185">Reference proteome</keyword>
<dbReference type="Gene3D" id="3.80.10.10">
    <property type="entry name" value="Ribonuclease Inhibitor"/>
    <property type="match status" value="1"/>
</dbReference>
<comment type="subcellular location">
    <subcellularLocation>
        <location evidence="1">Membrane</location>
        <topology evidence="1">Single-pass membrane protein</topology>
    </subcellularLocation>
</comment>
<feature type="domain" description="Malectin-like" evidence="8">
    <location>
        <begin position="6"/>
        <end position="150"/>
    </location>
</feature>
<evidence type="ECO:0000256" key="5">
    <source>
        <dbReference type="ARBA" id="ARBA00022737"/>
    </source>
</evidence>
<dbReference type="PANTHER" id="PTHR45631">
    <property type="entry name" value="OS07G0107800 PROTEIN-RELATED"/>
    <property type="match status" value="1"/>
</dbReference>
<keyword evidence="5" id="KW-0677">Repeat</keyword>
<keyword evidence="4" id="KW-0732">Signal</keyword>
<evidence type="ECO:0000256" key="4">
    <source>
        <dbReference type="ARBA" id="ARBA00022729"/>
    </source>
</evidence>
<dbReference type="Proteomes" id="UP000823388">
    <property type="component" value="Chromosome 3K"/>
</dbReference>
<comment type="caution">
    <text evidence="9">The sequence shown here is derived from an EMBL/GenBank/DDBJ whole genome shotgun (WGS) entry which is preliminary data.</text>
</comment>